<dbReference type="Pfam" id="PF18962">
    <property type="entry name" value="Por_Secre_tail"/>
    <property type="match status" value="1"/>
</dbReference>
<organism evidence="4 5">
    <name type="scientific">Aureitalea marina</name>
    <dbReference type="NCBI Taxonomy" id="930804"/>
    <lineage>
        <taxon>Bacteria</taxon>
        <taxon>Pseudomonadati</taxon>
        <taxon>Bacteroidota</taxon>
        <taxon>Flavobacteriia</taxon>
        <taxon>Flavobacteriales</taxon>
        <taxon>Flavobacteriaceae</taxon>
        <taxon>Aureitalea</taxon>
    </lineage>
</organism>
<dbReference type="OrthoDB" id="1488385at2"/>
<proteinExistence type="predicted"/>
<evidence type="ECO:0000256" key="1">
    <source>
        <dbReference type="ARBA" id="ARBA00022729"/>
    </source>
</evidence>
<dbReference type="RefSeq" id="WP_104812533.1">
    <property type="nucleotide sequence ID" value="NZ_MQUB01000001.1"/>
</dbReference>
<dbReference type="AlphaFoldDB" id="A0A2S7KPR0"/>
<feature type="chain" id="PRO_5015478233" description="Secretion system C-terminal sorting domain-containing protein" evidence="2">
    <location>
        <begin position="20"/>
        <end position="609"/>
    </location>
</feature>
<evidence type="ECO:0000313" key="5">
    <source>
        <dbReference type="Proteomes" id="UP000239800"/>
    </source>
</evidence>
<name>A0A2S7KPR0_9FLAO</name>
<evidence type="ECO:0000313" key="4">
    <source>
        <dbReference type="EMBL" id="PQB04605.1"/>
    </source>
</evidence>
<dbReference type="NCBIfam" id="TIGR04183">
    <property type="entry name" value="Por_Secre_tail"/>
    <property type="match status" value="1"/>
</dbReference>
<keyword evidence="5" id="KW-1185">Reference proteome</keyword>
<keyword evidence="1 2" id="KW-0732">Signal</keyword>
<evidence type="ECO:0000259" key="3">
    <source>
        <dbReference type="Pfam" id="PF18962"/>
    </source>
</evidence>
<evidence type="ECO:0000256" key="2">
    <source>
        <dbReference type="SAM" id="SignalP"/>
    </source>
</evidence>
<reference evidence="4 5" key="1">
    <citation type="submission" date="2016-11" db="EMBL/GenBank/DDBJ databases">
        <title>Trade-off between light-utilization and light-protection in marine flavobacteria.</title>
        <authorList>
            <person name="Kumagai Y."/>
        </authorList>
    </citation>
    <scope>NUCLEOTIDE SEQUENCE [LARGE SCALE GENOMIC DNA]</scope>
    <source>
        <strain evidence="4 5">NBRC 107741</strain>
    </source>
</reference>
<sequence length="609" mass="67159">MRKLYFLVLAVLVAPLTSAQSSFGPVESGSLTYVGQTIPLRDFPMMPETTSNELKLIPNRTQNIPKANPAALPQDGDPLISRNRAPFRSSRELLQSFPGMNRNNAGGATPPDPSGAVGPNHYVHAVNVALRIFDKEGNSLVGPVFLGNFFGDGNNSGDPIVLYDERADRWFVSQFRINTNLVYIAISDTPDPTDTYTIYSFNAGSFPDYPHYSIWHNSYVLTANKGGQTTFVMDRQAMLDGEASPGFQGFALPGLIRRPNYVFGSGPVSLVGNEFDEDAPAYIVYMQDDGWSGAITEDHIKIWEIDVDWENPGDASISSPVIIPTTPFDASFRPFGSGDVEQPGTSRRLDNIGSIVSYMTTYRTFPGYNSMLINFNVDLGGLISGIRWYEMRNVDNGPWTIFQEGTYTIDDGNSRFMGSMQMDANGNIGLAYHVGGPETPVGIRFTGRMADDPLGEMTLEETVVIEGENVQTNTNRFGDYSQLTLDPDGETFWGAFEYLISTNFWGTRIFSFNLDNELGVEENIPDLATLDVLPQNNNDYQIVVKSQVELGTLQYQVYDINGRNVSAGTLDQSGSLYRSNISGANLSSGIYVVKVVGNRFEQSKKFAIR</sequence>
<comment type="caution">
    <text evidence="4">The sequence shown here is derived from an EMBL/GenBank/DDBJ whole genome shotgun (WGS) entry which is preliminary data.</text>
</comment>
<gene>
    <name evidence="4" type="ORF">BST85_06615</name>
</gene>
<dbReference type="InterPro" id="IPR026444">
    <property type="entry name" value="Secre_tail"/>
</dbReference>
<accession>A0A2S7KPR0</accession>
<feature type="signal peptide" evidence="2">
    <location>
        <begin position="1"/>
        <end position="19"/>
    </location>
</feature>
<dbReference type="Proteomes" id="UP000239800">
    <property type="component" value="Unassembled WGS sequence"/>
</dbReference>
<dbReference type="EMBL" id="MQUB01000001">
    <property type="protein sequence ID" value="PQB04605.1"/>
    <property type="molecule type" value="Genomic_DNA"/>
</dbReference>
<feature type="domain" description="Secretion system C-terminal sorting" evidence="3">
    <location>
        <begin position="540"/>
        <end position="608"/>
    </location>
</feature>
<protein>
    <recommendedName>
        <fullName evidence="3">Secretion system C-terminal sorting domain-containing protein</fullName>
    </recommendedName>
</protein>